<dbReference type="Gene3D" id="3.40.50.80">
    <property type="entry name" value="Nucleotide-binding domain of ferredoxin-NADP reductase (FNR) module"/>
    <property type="match status" value="1"/>
</dbReference>
<dbReference type="CDD" id="cd00207">
    <property type="entry name" value="fer2"/>
    <property type="match status" value="1"/>
</dbReference>
<dbReference type="InterPro" id="IPR006058">
    <property type="entry name" value="2Fe2S_fd_BS"/>
</dbReference>
<evidence type="ECO:0000313" key="9">
    <source>
        <dbReference type="EMBL" id="QPF95074.1"/>
    </source>
</evidence>
<keyword evidence="6" id="KW-0411">Iron-sulfur</keyword>
<dbReference type="GO" id="GO:0046872">
    <property type="term" value="F:metal ion binding"/>
    <property type="evidence" value="ECO:0007669"/>
    <property type="project" value="UniProtKB-KW"/>
</dbReference>
<dbReference type="SUPFAM" id="SSF52343">
    <property type="entry name" value="Ferredoxin reductase-like, C-terminal NADP-linked domain"/>
    <property type="match status" value="1"/>
</dbReference>
<dbReference type="InterPro" id="IPR001433">
    <property type="entry name" value="OxRdtase_FAD/NAD-bd"/>
</dbReference>
<evidence type="ECO:0000256" key="6">
    <source>
        <dbReference type="ARBA" id="ARBA00023014"/>
    </source>
</evidence>
<evidence type="ECO:0000256" key="2">
    <source>
        <dbReference type="ARBA" id="ARBA00022714"/>
    </source>
</evidence>
<feature type="domain" description="FAD-binding FR-type" evidence="8">
    <location>
        <begin position="2"/>
        <end position="104"/>
    </location>
</feature>
<dbReference type="PANTHER" id="PTHR47354">
    <property type="entry name" value="NADH OXIDOREDUCTASE HCR"/>
    <property type="match status" value="1"/>
</dbReference>
<proteinExistence type="predicted"/>
<dbReference type="SUPFAM" id="SSF63380">
    <property type="entry name" value="Riboflavin synthase domain-like"/>
    <property type="match status" value="1"/>
</dbReference>
<evidence type="ECO:0000256" key="3">
    <source>
        <dbReference type="ARBA" id="ARBA00022723"/>
    </source>
</evidence>
<dbReference type="PANTHER" id="PTHR47354:SF1">
    <property type="entry name" value="CARNITINE MONOOXYGENASE REDUCTASE SUBUNIT"/>
    <property type="match status" value="1"/>
</dbReference>
<dbReference type="AlphaFoldDB" id="A0A7S9DDU1"/>
<dbReference type="GO" id="GO:0016491">
    <property type="term" value="F:oxidoreductase activity"/>
    <property type="evidence" value="ECO:0007669"/>
    <property type="project" value="UniProtKB-KW"/>
</dbReference>
<evidence type="ECO:0000256" key="4">
    <source>
        <dbReference type="ARBA" id="ARBA00023002"/>
    </source>
</evidence>
<dbReference type="Proteomes" id="UP000594621">
    <property type="component" value="Chromosome"/>
</dbReference>
<dbReference type="PRINTS" id="PR00409">
    <property type="entry name" value="PHDIOXRDTASE"/>
</dbReference>
<keyword evidence="2" id="KW-0001">2Fe-2S</keyword>
<sequence>MEAALTLVIARREEQASGIVVLDLVDPDGGALPPFEPGAHVDVEVAPGLVRQYSLCGDPADTSTYRLGILLDAASRGGSRAIHADFRAGASVRIGRPRNLFPLAANARRSILIGGGIGITPMVAMAHRLHHVSGDFTLHYCVRSPAMAAFASELQEAPFRDRVHLHVDDGAAAQRFEPARELPPPADDVHLYVCGPDGFMASVIAAAERLGYGAAQIHREYFKADFDRTGEAFEVVLARSNRRIAVDAGSTIVAALARAGVKIETSCEEGICGTCLCNVLAGLPDHRDVYLTDEEKAANDQMLVCCSRSKTPELVLDL</sequence>
<dbReference type="EMBL" id="CP061379">
    <property type="protein sequence ID" value="QPF95074.1"/>
    <property type="molecule type" value="Genomic_DNA"/>
</dbReference>
<dbReference type="CDD" id="cd06185">
    <property type="entry name" value="PDR_like"/>
    <property type="match status" value="1"/>
</dbReference>
<organism evidence="9 10">
    <name type="scientific">Bradyrhizobium commune</name>
    <dbReference type="NCBI Taxonomy" id="83627"/>
    <lineage>
        <taxon>Bacteria</taxon>
        <taxon>Pseudomonadati</taxon>
        <taxon>Pseudomonadota</taxon>
        <taxon>Alphaproteobacteria</taxon>
        <taxon>Hyphomicrobiales</taxon>
        <taxon>Nitrobacteraceae</taxon>
        <taxon>Bradyrhizobium</taxon>
    </lineage>
</organism>
<name>A0A7S9DDU1_9BRAD</name>
<dbReference type="PROSITE" id="PS51384">
    <property type="entry name" value="FAD_FR"/>
    <property type="match status" value="1"/>
</dbReference>
<dbReference type="InterPro" id="IPR017938">
    <property type="entry name" value="Riboflavin_synthase-like_b-brl"/>
</dbReference>
<dbReference type="Gene3D" id="3.10.20.30">
    <property type="match status" value="1"/>
</dbReference>
<dbReference type="InterPro" id="IPR036010">
    <property type="entry name" value="2Fe-2S_ferredoxin-like_sf"/>
</dbReference>
<dbReference type="Gene3D" id="2.40.30.10">
    <property type="entry name" value="Translation factors"/>
    <property type="match status" value="1"/>
</dbReference>
<dbReference type="InterPro" id="IPR001041">
    <property type="entry name" value="2Fe-2S_ferredoxin-type"/>
</dbReference>
<keyword evidence="5" id="KW-0408">Iron</keyword>
<dbReference type="SUPFAM" id="SSF54292">
    <property type="entry name" value="2Fe-2S ferredoxin-like"/>
    <property type="match status" value="1"/>
</dbReference>
<evidence type="ECO:0000259" key="7">
    <source>
        <dbReference type="PROSITE" id="PS51085"/>
    </source>
</evidence>
<keyword evidence="1" id="KW-0285">Flavoprotein</keyword>
<dbReference type="InterPro" id="IPR039261">
    <property type="entry name" value="FNR_nucleotide-bd"/>
</dbReference>
<dbReference type="InterPro" id="IPR017927">
    <property type="entry name" value="FAD-bd_FR_type"/>
</dbReference>
<dbReference type="Pfam" id="PF00175">
    <property type="entry name" value="NAD_binding_1"/>
    <property type="match status" value="1"/>
</dbReference>
<gene>
    <name evidence="9" type="ORF">IC761_03465</name>
</gene>
<feature type="domain" description="2Fe-2S ferredoxin-type" evidence="7">
    <location>
        <begin position="233"/>
        <end position="318"/>
    </location>
</feature>
<dbReference type="GO" id="GO:0051537">
    <property type="term" value="F:2 iron, 2 sulfur cluster binding"/>
    <property type="evidence" value="ECO:0007669"/>
    <property type="project" value="UniProtKB-KW"/>
</dbReference>
<dbReference type="KEGG" id="bcou:IC761_03465"/>
<keyword evidence="3" id="KW-0479">Metal-binding</keyword>
<reference evidence="9 10" key="1">
    <citation type="submission" date="2020-09" db="EMBL/GenBank/DDBJ databases">
        <title>Complete genomes of bradyrhizobia occurring on native shrubby legumes in Australia.</title>
        <authorList>
            <person name="Lafay B."/>
        </authorList>
    </citation>
    <scope>NUCLEOTIDE SEQUENCE [LARGE SCALE GENOMIC DNA]</scope>
    <source>
        <strain evidence="9 10">BDV5040</strain>
    </source>
</reference>
<protein>
    <submittedName>
        <fullName evidence="9">Oxidoreductase</fullName>
    </submittedName>
</protein>
<evidence type="ECO:0000256" key="1">
    <source>
        <dbReference type="ARBA" id="ARBA00022630"/>
    </source>
</evidence>
<dbReference type="PROSITE" id="PS51085">
    <property type="entry name" value="2FE2S_FER_2"/>
    <property type="match status" value="1"/>
</dbReference>
<dbReference type="InterPro" id="IPR012675">
    <property type="entry name" value="Beta-grasp_dom_sf"/>
</dbReference>
<accession>A0A7S9DDU1</accession>
<evidence type="ECO:0000256" key="5">
    <source>
        <dbReference type="ARBA" id="ARBA00023004"/>
    </source>
</evidence>
<evidence type="ECO:0000259" key="8">
    <source>
        <dbReference type="PROSITE" id="PS51384"/>
    </source>
</evidence>
<dbReference type="PROSITE" id="PS00197">
    <property type="entry name" value="2FE2S_FER_1"/>
    <property type="match status" value="1"/>
</dbReference>
<keyword evidence="4" id="KW-0560">Oxidoreductase</keyword>
<dbReference type="InterPro" id="IPR050415">
    <property type="entry name" value="MRET"/>
</dbReference>
<dbReference type="Pfam" id="PF00111">
    <property type="entry name" value="Fer2"/>
    <property type="match status" value="1"/>
</dbReference>
<keyword evidence="10" id="KW-1185">Reference proteome</keyword>
<evidence type="ECO:0000313" key="10">
    <source>
        <dbReference type="Proteomes" id="UP000594621"/>
    </source>
</evidence>